<feature type="region of interest" description="Disordered" evidence="1">
    <location>
        <begin position="56"/>
        <end position="95"/>
    </location>
</feature>
<proteinExistence type="predicted"/>
<dbReference type="Proteomes" id="UP000821853">
    <property type="component" value="Chromosome 10"/>
</dbReference>
<keyword evidence="3" id="KW-1185">Reference proteome</keyword>
<name>A0A9J6FLP3_HAELO</name>
<gene>
    <name evidence="2" type="ORF">HPB48_006979</name>
</gene>
<feature type="region of interest" description="Disordered" evidence="1">
    <location>
        <begin position="142"/>
        <end position="176"/>
    </location>
</feature>
<dbReference type="VEuPathDB" id="VectorBase:HLOH_055708"/>
<dbReference type="EMBL" id="JABSTR010000002">
    <property type="protein sequence ID" value="KAH9363973.1"/>
    <property type="molecule type" value="Genomic_DNA"/>
</dbReference>
<evidence type="ECO:0000313" key="2">
    <source>
        <dbReference type="EMBL" id="KAH9363973.1"/>
    </source>
</evidence>
<protein>
    <submittedName>
        <fullName evidence="2">Uncharacterized protein</fullName>
    </submittedName>
</protein>
<dbReference type="AlphaFoldDB" id="A0A9J6FLP3"/>
<reference evidence="2 3" key="1">
    <citation type="journal article" date="2020" name="Cell">
        <title>Large-Scale Comparative Analyses of Tick Genomes Elucidate Their Genetic Diversity and Vector Capacities.</title>
        <authorList>
            <consortium name="Tick Genome and Microbiome Consortium (TIGMIC)"/>
            <person name="Jia N."/>
            <person name="Wang J."/>
            <person name="Shi W."/>
            <person name="Du L."/>
            <person name="Sun Y."/>
            <person name="Zhan W."/>
            <person name="Jiang J.F."/>
            <person name="Wang Q."/>
            <person name="Zhang B."/>
            <person name="Ji P."/>
            <person name="Bell-Sakyi L."/>
            <person name="Cui X.M."/>
            <person name="Yuan T.T."/>
            <person name="Jiang B.G."/>
            <person name="Yang W.F."/>
            <person name="Lam T.T."/>
            <person name="Chang Q.C."/>
            <person name="Ding S.J."/>
            <person name="Wang X.J."/>
            <person name="Zhu J.G."/>
            <person name="Ruan X.D."/>
            <person name="Zhao L."/>
            <person name="Wei J.T."/>
            <person name="Ye R.Z."/>
            <person name="Que T.C."/>
            <person name="Du C.H."/>
            <person name="Zhou Y.H."/>
            <person name="Cheng J.X."/>
            <person name="Dai P.F."/>
            <person name="Guo W.B."/>
            <person name="Han X.H."/>
            <person name="Huang E.J."/>
            <person name="Li L.F."/>
            <person name="Wei W."/>
            <person name="Gao Y.C."/>
            <person name="Liu J.Z."/>
            <person name="Shao H.Z."/>
            <person name="Wang X."/>
            <person name="Wang C.C."/>
            <person name="Yang T.C."/>
            <person name="Huo Q.B."/>
            <person name="Li W."/>
            <person name="Chen H.Y."/>
            <person name="Chen S.E."/>
            <person name="Zhou L.G."/>
            <person name="Ni X.B."/>
            <person name="Tian J.H."/>
            <person name="Sheng Y."/>
            <person name="Liu T."/>
            <person name="Pan Y.S."/>
            <person name="Xia L.Y."/>
            <person name="Li J."/>
            <person name="Zhao F."/>
            <person name="Cao W.C."/>
        </authorList>
    </citation>
    <scope>NUCLEOTIDE SEQUENCE [LARGE SCALE GENOMIC DNA]</scope>
    <source>
        <strain evidence="2">HaeL-2018</strain>
    </source>
</reference>
<evidence type="ECO:0000313" key="3">
    <source>
        <dbReference type="Proteomes" id="UP000821853"/>
    </source>
</evidence>
<evidence type="ECO:0000256" key="1">
    <source>
        <dbReference type="SAM" id="MobiDB-lite"/>
    </source>
</evidence>
<sequence>MGADGAGTKRKFPEQDGSPVLITHCLCCTNPGRELGDKVRFPFLSPNFEKEQPNKINRKKSVTRAGVAPNEDVYDPPFRSTVRHRPTGERPRPHHKVTCMRREGRGKGRRWLWWWREEGGASWPAVLCLSWNAGERGSDTAAAVSGQLAGEQPSSKGAAVLVPSEETVASPGCQGD</sequence>
<comment type="caution">
    <text evidence="2">The sequence shown here is derived from an EMBL/GenBank/DDBJ whole genome shotgun (WGS) entry which is preliminary data.</text>
</comment>
<organism evidence="2 3">
    <name type="scientific">Haemaphysalis longicornis</name>
    <name type="common">Bush tick</name>
    <dbReference type="NCBI Taxonomy" id="44386"/>
    <lineage>
        <taxon>Eukaryota</taxon>
        <taxon>Metazoa</taxon>
        <taxon>Ecdysozoa</taxon>
        <taxon>Arthropoda</taxon>
        <taxon>Chelicerata</taxon>
        <taxon>Arachnida</taxon>
        <taxon>Acari</taxon>
        <taxon>Parasitiformes</taxon>
        <taxon>Ixodida</taxon>
        <taxon>Ixodoidea</taxon>
        <taxon>Ixodidae</taxon>
        <taxon>Haemaphysalinae</taxon>
        <taxon>Haemaphysalis</taxon>
    </lineage>
</organism>
<accession>A0A9J6FLP3</accession>